<protein>
    <recommendedName>
        <fullName evidence="4">Secreted protein</fullName>
    </recommendedName>
</protein>
<reference evidence="2 3" key="1">
    <citation type="submission" date="2020-10" db="EMBL/GenBank/DDBJ databases">
        <title>Phylogeny of dyella-like bacteria.</title>
        <authorList>
            <person name="Fu J."/>
        </authorList>
    </citation>
    <scope>NUCLEOTIDE SEQUENCE [LARGE SCALE GENOMIC DNA]</scope>
    <source>
        <strain evidence="2 3">THG-B117</strain>
    </source>
</reference>
<sequence>MKHLWKKGVVVACALSVSACASIVGGRYQKVEVDARASGESVRADCTLSNGTGEVRVLTPGTAVVHRSSHDLSVVCQKDGKQIAQQSYDSSIRGMVWGNLIIGGLIGIAIDFSDGASHHYPNKLTVVLPSAYAAIATYPGTGATPAGGYATPTVDGLASLDGRVSKSMFNAAQNVAAARQCDRAIHVVMVDGTRAMFRSQCPASSDVQIECAGDACVPLQAAGVASN</sequence>
<feature type="signal peptide" evidence="1">
    <location>
        <begin position="1"/>
        <end position="21"/>
    </location>
</feature>
<evidence type="ECO:0000313" key="3">
    <source>
        <dbReference type="Proteomes" id="UP001430065"/>
    </source>
</evidence>
<evidence type="ECO:0000313" key="2">
    <source>
        <dbReference type="EMBL" id="MBM7122903.1"/>
    </source>
</evidence>
<comment type="caution">
    <text evidence="2">The sequence shown here is derived from an EMBL/GenBank/DDBJ whole genome shotgun (WGS) entry which is preliminary data.</text>
</comment>
<name>A0ABS2JXV2_9GAMM</name>
<keyword evidence="3" id="KW-1185">Reference proteome</keyword>
<feature type="chain" id="PRO_5045834840" description="Secreted protein" evidence="1">
    <location>
        <begin position="22"/>
        <end position="227"/>
    </location>
</feature>
<keyword evidence="1" id="KW-0732">Signal</keyword>
<organism evidence="2 3">
    <name type="scientific">Dyella kyungheensis</name>
    <dbReference type="NCBI Taxonomy" id="1242174"/>
    <lineage>
        <taxon>Bacteria</taxon>
        <taxon>Pseudomonadati</taxon>
        <taxon>Pseudomonadota</taxon>
        <taxon>Gammaproteobacteria</taxon>
        <taxon>Lysobacterales</taxon>
        <taxon>Rhodanobacteraceae</taxon>
        <taxon>Dyella</taxon>
    </lineage>
</organism>
<dbReference type="Proteomes" id="UP001430065">
    <property type="component" value="Unassembled WGS sequence"/>
</dbReference>
<dbReference type="PROSITE" id="PS51257">
    <property type="entry name" value="PROKAR_LIPOPROTEIN"/>
    <property type="match status" value="1"/>
</dbReference>
<dbReference type="EMBL" id="JADIKC010000007">
    <property type="protein sequence ID" value="MBM7122903.1"/>
    <property type="molecule type" value="Genomic_DNA"/>
</dbReference>
<dbReference type="RefSeq" id="WP_204637320.1">
    <property type="nucleotide sequence ID" value="NZ_JADIKC010000007.1"/>
</dbReference>
<accession>A0ABS2JXV2</accession>
<proteinExistence type="predicted"/>
<evidence type="ECO:0000256" key="1">
    <source>
        <dbReference type="SAM" id="SignalP"/>
    </source>
</evidence>
<gene>
    <name evidence="2" type="ORF">ISP20_17185</name>
</gene>
<evidence type="ECO:0008006" key="4">
    <source>
        <dbReference type="Google" id="ProtNLM"/>
    </source>
</evidence>